<dbReference type="PANTHER" id="PTHR24148">
    <property type="entry name" value="ANKYRIN REPEAT DOMAIN-CONTAINING PROTEIN 39 HOMOLOG-RELATED"/>
    <property type="match status" value="1"/>
</dbReference>
<keyword evidence="3" id="KW-1185">Reference proteome</keyword>
<evidence type="ECO:0000313" key="2">
    <source>
        <dbReference type="EMBL" id="KAF1969334.1"/>
    </source>
</evidence>
<feature type="non-terminal residue" evidence="2">
    <location>
        <position position="127"/>
    </location>
</feature>
<dbReference type="PANTHER" id="PTHR24148:SF73">
    <property type="entry name" value="HET DOMAIN PROTEIN (AFU_ORTHOLOGUE AFUA_8G01020)"/>
    <property type="match status" value="1"/>
</dbReference>
<dbReference type="OrthoDB" id="3553147at2759"/>
<reference evidence="2" key="1">
    <citation type="journal article" date="2020" name="Stud. Mycol.">
        <title>101 Dothideomycetes genomes: a test case for predicting lifestyles and emergence of pathogens.</title>
        <authorList>
            <person name="Haridas S."/>
            <person name="Albert R."/>
            <person name="Binder M."/>
            <person name="Bloem J."/>
            <person name="Labutti K."/>
            <person name="Salamov A."/>
            <person name="Andreopoulos B."/>
            <person name="Baker S."/>
            <person name="Barry K."/>
            <person name="Bills G."/>
            <person name="Bluhm B."/>
            <person name="Cannon C."/>
            <person name="Castanera R."/>
            <person name="Culley D."/>
            <person name="Daum C."/>
            <person name="Ezra D."/>
            <person name="Gonzalez J."/>
            <person name="Henrissat B."/>
            <person name="Kuo A."/>
            <person name="Liang C."/>
            <person name="Lipzen A."/>
            <person name="Lutzoni F."/>
            <person name="Magnuson J."/>
            <person name="Mondo S."/>
            <person name="Nolan M."/>
            <person name="Ohm R."/>
            <person name="Pangilinan J."/>
            <person name="Park H.-J."/>
            <person name="Ramirez L."/>
            <person name="Alfaro M."/>
            <person name="Sun H."/>
            <person name="Tritt A."/>
            <person name="Yoshinaga Y."/>
            <person name="Zwiers L.-H."/>
            <person name="Turgeon B."/>
            <person name="Goodwin S."/>
            <person name="Spatafora J."/>
            <person name="Crous P."/>
            <person name="Grigoriev I."/>
        </authorList>
    </citation>
    <scope>NUCLEOTIDE SEQUENCE</scope>
    <source>
        <strain evidence="2">CBS 107.79</strain>
    </source>
</reference>
<dbReference type="AlphaFoldDB" id="A0A6A5UX62"/>
<dbReference type="Pfam" id="PF06985">
    <property type="entry name" value="HET"/>
    <property type="match status" value="1"/>
</dbReference>
<proteinExistence type="predicted"/>
<dbReference type="Proteomes" id="UP000800036">
    <property type="component" value="Unassembled WGS sequence"/>
</dbReference>
<gene>
    <name evidence="2" type="ORF">BU23DRAFT_374876</name>
</gene>
<evidence type="ECO:0000313" key="3">
    <source>
        <dbReference type="Proteomes" id="UP000800036"/>
    </source>
</evidence>
<organism evidence="2 3">
    <name type="scientific">Bimuria novae-zelandiae CBS 107.79</name>
    <dbReference type="NCBI Taxonomy" id="1447943"/>
    <lineage>
        <taxon>Eukaryota</taxon>
        <taxon>Fungi</taxon>
        <taxon>Dikarya</taxon>
        <taxon>Ascomycota</taxon>
        <taxon>Pezizomycotina</taxon>
        <taxon>Dothideomycetes</taxon>
        <taxon>Pleosporomycetidae</taxon>
        <taxon>Pleosporales</taxon>
        <taxon>Massarineae</taxon>
        <taxon>Didymosphaeriaceae</taxon>
        <taxon>Bimuria</taxon>
    </lineage>
</organism>
<dbReference type="InterPro" id="IPR010730">
    <property type="entry name" value="HET"/>
</dbReference>
<feature type="domain" description="Heterokaryon incompatibility" evidence="1">
    <location>
        <begin position="44"/>
        <end position="127"/>
    </location>
</feature>
<name>A0A6A5UX62_9PLEO</name>
<sequence>MPLQHTALDPARSEIQTLTLLPGQYDDTIHCILQIVSLDDDPEYEALSYVWGRDRDSKEIFFDEQACTITVNLDAALRRLLDETEPRVLWVDALCINQNDIVEKNVQVPIMGRVNCGASRVIAWLGE</sequence>
<dbReference type="InterPro" id="IPR052895">
    <property type="entry name" value="HetReg/Transcr_Mod"/>
</dbReference>
<protein>
    <recommendedName>
        <fullName evidence="1">Heterokaryon incompatibility domain-containing protein</fullName>
    </recommendedName>
</protein>
<evidence type="ECO:0000259" key="1">
    <source>
        <dbReference type="Pfam" id="PF06985"/>
    </source>
</evidence>
<accession>A0A6A5UX62</accession>
<dbReference type="EMBL" id="ML976711">
    <property type="protein sequence ID" value="KAF1969334.1"/>
    <property type="molecule type" value="Genomic_DNA"/>
</dbReference>